<dbReference type="RefSeq" id="WP_190214947.1">
    <property type="nucleotide sequence ID" value="NZ_BNBO01000064.1"/>
</dbReference>
<reference evidence="2" key="2">
    <citation type="submission" date="2020-09" db="EMBL/GenBank/DDBJ databases">
        <authorList>
            <person name="Sun Q."/>
            <person name="Ohkuma M."/>
        </authorList>
    </citation>
    <scope>NUCLEOTIDE SEQUENCE</scope>
    <source>
        <strain evidence="2">JCM 4646</strain>
    </source>
</reference>
<dbReference type="Proteomes" id="UP000617734">
    <property type="component" value="Unassembled WGS sequence"/>
</dbReference>
<evidence type="ECO:0000313" key="3">
    <source>
        <dbReference type="Proteomes" id="UP000617734"/>
    </source>
</evidence>
<reference evidence="2" key="1">
    <citation type="journal article" date="2014" name="Int. J. Syst. Evol. Microbiol.">
        <title>Complete genome sequence of Corynebacterium casei LMG S-19264T (=DSM 44701T), isolated from a smear-ripened cheese.</title>
        <authorList>
            <consortium name="US DOE Joint Genome Institute (JGI-PGF)"/>
            <person name="Walter F."/>
            <person name="Albersmeier A."/>
            <person name="Kalinowski J."/>
            <person name="Ruckert C."/>
        </authorList>
    </citation>
    <scope>NUCLEOTIDE SEQUENCE</scope>
    <source>
        <strain evidence="2">JCM 4646</strain>
    </source>
</reference>
<protein>
    <submittedName>
        <fullName evidence="2">Uncharacterized protein</fullName>
    </submittedName>
</protein>
<dbReference type="GeneID" id="95357263"/>
<gene>
    <name evidence="2" type="ORF">GCM10018781_70070</name>
</gene>
<evidence type="ECO:0000313" key="2">
    <source>
        <dbReference type="EMBL" id="GHH83296.1"/>
    </source>
</evidence>
<dbReference type="AlphaFoldDB" id="A0A919GG19"/>
<feature type="region of interest" description="Disordered" evidence="1">
    <location>
        <begin position="118"/>
        <end position="139"/>
    </location>
</feature>
<feature type="compositionally biased region" description="Polar residues" evidence="1">
    <location>
        <begin position="130"/>
        <end position="139"/>
    </location>
</feature>
<dbReference type="EMBL" id="BNBO01000064">
    <property type="protein sequence ID" value="GHH83296.1"/>
    <property type="molecule type" value="Genomic_DNA"/>
</dbReference>
<accession>A0A919GG19</accession>
<sequence length="169" mass="17419">MPFPVLRTDFRTCRPPGATYAQAGAAGLEVAIPCTAAPNDGTQSSKVCVHLADVTGSALGQSGKAVQLSGVAGGRLSLTGTKEIDIPAMWPANCPFRIPADTSKPAVAIGFLDEQITTDSQGQPLRDKNGSPSYHPSATSGFTNAVRPVVFGDETTEVTIGHAAVIRAQ</sequence>
<comment type="caution">
    <text evidence="2">The sequence shown here is derived from an EMBL/GenBank/DDBJ whole genome shotgun (WGS) entry which is preliminary data.</text>
</comment>
<evidence type="ECO:0000256" key="1">
    <source>
        <dbReference type="SAM" id="MobiDB-lite"/>
    </source>
</evidence>
<keyword evidence="3" id="KW-1185">Reference proteome</keyword>
<organism evidence="2 3">
    <name type="scientific">Kitasatospora indigofera</name>
    <dbReference type="NCBI Taxonomy" id="67307"/>
    <lineage>
        <taxon>Bacteria</taxon>
        <taxon>Bacillati</taxon>
        <taxon>Actinomycetota</taxon>
        <taxon>Actinomycetes</taxon>
        <taxon>Kitasatosporales</taxon>
        <taxon>Streptomycetaceae</taxon>
        <taxon>Kitasatospora</taxon>
    </lineage>
</organism>
<proteinExistence type="predicted"/>
<name>A0A919GG19_9ACTN</name>